<evidence type="ECO:0000256" key="1">
    <source>
        <dbReference type="SAM" id="Phobius"/>
    </source>
</evidence>
<evidence type="ECO:0000313" key="3">
    <source>
        <dbReference type="Proteomes" id="UP000006222"/>
    </source>
</evidence>
<gene>
    <name evidence="2" type="ORF">RBWH47_04573</name>
</gene>
<dbReference type="Proteomes" id="UP000006222">
    <property type="component" value="Unassembled WGS sequence"/>
</dbReference>
<dbReference type="EMBL" id="AFAR01000018">
    <property type="protein sequence ID" value="EGF29591.1"/>
    <property type="molecule type" value="Genomic_DNA"/>
</dbReference>
<comment type="caution">
    <text evidence="2">The sequence shown here is derived from an EMBL/GenBank/DDBJ whole genome shotgun (WGS) entry which is preliminary data.</text>
</comment>
<accession>F2ALB5</accession>
<dbReference type="AlphaFoldDB" id="F2ALB5"/>
<protein>
    <submittedName>
        <fullName evidence="2">Uncharacterized protein</fullName>
    </submittedName>
</protein>
<reference evidence="2 3" key="1">
    <citation type="journal article" date="2013" name="Mar. Genomics">
        <title>Expression of sulfatases in Rhodopirellula baltica and the diversity of sulfatases in the genus Rhodopirellula.</title>
        <authorList>
            <person name="Wegner C.E."/>
            <person name="Richter-Heitmann T."/>
            <person name="Klindworth A."/>
            <person name="Klockow C."/>
            <person name="Richter M."/>
            <person name="Achstetter T."/>
            <person name="Glockner F.O."/>
            <person name="Harder J."/>
        </authorList>
    </citation>
    <scope>NUCLEOTIDE SEQUENCE [LARGE SCALE GENOMIC DNA]</scope>
    <source>
        <strain evidence="2 3">WH47</strain>
    </source>
</reference>
<proteinExistence type="predicted"/>
<keyword evidence="1" id="KW-0472">Membrane</keyword>
<organism evidence="2 3">
    <name type="scientific">Rhodopirellula baltica WH47</name>
    <dbReference type="NCBI Taxonomy" id="991778"/>
    <lineage>
        <taxon>Bacteria</taxon>
        <taxon>Pseudomonadati</taxon>
        <taxon>Planctomycetota</taxon>
        <taxon>Planctomycetia</taxon>
        <taxon>Pirellulales</taxon>
        <taxon>Pirellulaceae</taxon>
        <taxon>Rhodopirellula</taxon>
    </lineage>
</organism>
<name>F2ALB5_RHOBT</name>
<keyword evidence="1" id="KW-1133">Transmembrane helix</keyword>
<feature type="transmembrane region" description="Helical" evidence="1">
    <location>
        <begin position="12"/>
        <end position="33"/>
    </location>
</feature>
<sequence>MNVQVTDRRNLVLIVAASFACGFMACGLCWRWLPPANGQTFRDATIEYTVEDGLGGVSTTSDLEVDSAVFGSDFLIIRRVGGRVEVIPIERVVRFSCQPTGPR</sequence>
<keyword evidence="1" id="KW-0812">Transmembrane</keyword>
<evidence type="ECO:0000313" key="2">
    <source>
        <dbReference type="EMBL" id="EGF29591.1"/>
    </source>
</evidence>